<dbReference type="InterPro" id="IPR043128">
    <property type="entry name" value="Rev_trsase/Diguanyl_cyclase"/>
</dbReference>
<feature type="transmembrane region" description="Helical" evidence="1">
    <location>
        <begin position="194"/>
        <end position="213"/>
    </location>
</feature>
<dbReference type="Pfam" id="PF01590">
    <property type="entry name" value="GAF"/>
    <property type="match status" value="1"/>
</dbReference>
<dbReference type="GO" id="GO:0071111">
    <property type="term" value="F:cyclic-guanylate-specific phosphodiesterase activity"/>
    <property type="evidence" value="ECO:0007669"/>
    <property type="project" value="InterPro"/>
</dbReference>
<keyword evidence="5" id="KW-1185">Reference proteome</keyword>
<dbReference type="SMART" id="SM00052">
    <property type="entry name" value="EAL"/>
    <property type="match status" value="1"/>
</dbReference>
<dbReference type="PROSITE" id="PS50883">
    <property type="entry name" value="EAL"/>
    <property type="match status" value="1"/>
</dbReference>
<gene>
    <name evidence="4" type="ORF">Afil01_56620</name>
</gene>
<feature type="transmembrane region" description="Helical" evidence="1">
    <location>
        <begin position="167"/>
        <end position="187"/>
    </location>
</feature>
<name>A0A9W6WDH8_9ACTN</name>
<dbReference type="InterPro" id="IPR029016">
    <property type="entry name" value="GAF-like_dom_sf"/>
</dbReference>
<dbReference type="SUPFAM" id="SSF55781">
    <property type="entry name" value="GAF domain-like"/>
    <property type="match status" value="1"/>
</dbReference>
<dbReference type="EMBL" id="BSTX01000004">
    <property type="protein sequence ID" value="GLZ80855.1"/>
    <property type="molecule type" value="Genomic_DNA"/>
</dbReference>
<proteinExistence type="predicted"/>
<feature type="transmembrane region" description="Helical" evidence="1">
    <location>
        <begin position="26"/>
        <end position="46"/>
    </location>
</feature>
<dbReference type="InterPro" id="IPR029787">
    <property type="entry name" value="Nucleotide_cyclase"/>
</dbReference>
<dbReference type="CDD" id="cd01949">
    <property type="entry name" value="GGDEF"/>
    <property type="match status" value="1"/>
</dbReference>
<dbReference type="SUPFAM" id="SSF55073">
    <property type="entry name" value="Nucleotide cyclase"/>
    <property type="match status" value="1"/>
</dbReference>
<dbReference type="InterPro" id="IPR001633">
    <property type="entry name" value="EAL_dom"/>
</dbReference>
<sequence>MGIAVLAVLLSLITLPKTGQMPEPYVLLLFTLAIPGAAAVSLRFTTGRQSWATTATDVPLLLALFFLPAFWLILVRAVASLAIYAYRYFRGQVTAVQVVFNVAAQSAAAACAGLLVMGLGVGSATDPKTWAVLLLGILLGSAVTGTCVTAILTVLQGWGGIESVLRTMVGTLLLTAVNGVLGLVILVCLNATPWAAILIGVLAAVVIGIYRGYSRLLEQRRSLSDLNDFTREVSEATQSGRLIDVMLGRVRALLNAESSSVWVPADGRFPELLLSARVDDMGLLDMSPVPEALRRQVLENGATLFVGRDGAAAHRDALKGSDVTETIIVPLRSGQAVFGCISITNRLGSGMPRFRHADQTLLETLTAHVGVAVENSRLVDRLRFDAYHDSLTRLPNRRRAMLALEESISREVPGEFVAVLVFDVDGMREVNDSLGFAAGDDLLVEVARRLRELAPESAHIGRIGGDEFAVVFRTGDTEHALEQARTMRAGLQQPFLLGTLDVDVDAAVGVAIHPEHGDSADGLLQRADVATYAARNVSSGVQLFNVGLESRSVRRLGLASDLRRAFDTGELSVHYQPKIDLATRTVLGVECLARWHHPTHGEVPPDDFVPVAEHTGQLARLTEFVLRAGLRHARDWAIQGRPLTVAVNLSPRTVADPEFPTVVDALLREYGVPPRQLTLEITEDGMVGDPDRPLPTLHRLHELGVRLSVDDFGTGYSSLSYLRRLPVHEVKIDRGFVQGMATDEGDLAIVRAVVDLSRHFGLSVVAEGVESEMTLALLTDIGCDIGQGFLFSRPLSEERLEAWLNAQAEEPAVTPDQGEEGAVVRRLRAI</sequence>
<keyword evidence="1" id="KW-1133">Transmembrane helix</keyword>
<dbReference type="SMART" id="SM00267">
    <property type="entry name" value="GGDEF"/>
    <property type="match status" value="1"/>
</dbReference>
<dbReference type="Pfam" id="PF00563">
    <property type="entry name" value="EAL"/>
    <property type="match status" value="1"/>
</dbReference>
<organism evidence="4 5">
    <name type="scientific">Actinorhabdospora filicis</name>
    <dbReference type="NCBI Taxonomy" id="1785913"/>
    <lineage>
        <taxon>Bacteria</taxon>
        <taxon>Bacillati</taxon>
        <taxon>Actinomycetota</taxon>
        <taxon>Actinomycetes</taxon>
        <taxon>Micromonosporales</taxon>
        <taxon>Micromonosporaceae</taxon>
        <taxon>Actinorhabdospora</taxon>
    </lineage>
</organism>
<feature type="transmembrane region" description="Helical" evidence="1">
    <location>
        <begin position="98"/>
        <end position="119"/>
    </location>
</feature>
<protein>
    <submittedName>
        <fullName evidence="4">Bifunctional diguanylate cyclase/phosphodiesterase</fullName>
    </submittedName>
</protein>
<feature type="domain" description="GGDEF" evidence="3">
    <location>
        <begin position="415"/>
        <end position="549"/>
    </location>
</feature>
<dbReference type="InterPro" id="IPR003018">
    <property type="entry name" value="GAF"/>
</dbReference>
<keyword evidence="1" id="KW-0472">Membrane</keyword>
<feature type="transmembrane region" description="Helical" evidence="1">
    <location>
        <begin position="58"/>
        <end position="86"/>
    </location>
</feature>
<dbReference type="CDD" id="cd01948">
    <property type="entry name" value="EAL"/>
    <property type="match status" value="1"/>
</dbReference>
<keyword evidence="1" id="KW-0812">Transmembrane</keyword>
<dbReference type="InterPro" id="IPR050706">
    <property type="entry name" value="Cyclic-di-GMP_PDE-like"/>
</dbReference>
<dbReference type="InterPro" id="IPR035919">
    <property type="entry name" value="EAL_sf"/>
</dbReference>
<feature type="transmembrane region" description="Helical" evidence="1">
    <location>
        <begin position="131"/>
        <end position="155"/>
    </location>
</feature>
<evidence type="ECO:0000313" key="5">
    <source>
        <dbReference type="Proteomes" id="UP001165079"/>
    </source>
</evidence>
<dbReference type="SMART" id="SM00065">
    <property type="entry name" value="GAF"/>
    <property type="match status" value="1"/>
</dbReference>
<dbReference type="Pfam" id="PF00990">
    <property type="entry name" value="GGDEF"/>
    <property type="match status" value="1"/>
</dbReference>
<dbReference type="RefSeq" id="WP_285666124.1">
    <property type="nucleotide sequence ID" value="NZ_BSTX01000004.1"/>
</dbReference>
<dbReference type="PROSITE" id="PS50887">
    <property type="entry name" value="GGDEF"/>
    <property type="match status" value="1"/>
</dbReference>
<dbReference type="InterPro" id="IPR000160">
    <property type="entry name" value="GGDEF_dom"/>
</dbReference>
<dbReference type="PANTHER" id="PTHR33121">
    <property type="entry name" value="CYCLIC DI-GMP PHOSPHODIESTERASE PDEF"/>
    <property type="match status" value="1"/>
</dbReference>
<dbReference type="SUPFAM" id="SSF141868">
    <property type="entry name" value="EAL domain-like"/>
    <property type="match status" value="1"/>
</dbReference>
<accession>A0A9W6WDH8</accession>
<dbReference type="NCBIfam" id="TIGR00254">
    <property type="entry name" value="GGDEF"/>
    <property type="match status" value="1"/>
</dbReference>
<evidence type="ECO:0000313" key="4">
    <source>
        <dbReference type="EMBL" id="GLZ80855.1"/>
    </source>
</evidence>
<dbReference type="AlphaFoldDB" id="A0A9W6WDH8"/>
<feature type="domain" description="EAL" evidence="2">
    <location>
        <begin position="555"/>
        <end position="808"/>
    </location>
</feature>
<evidence type="ECO:0000259" key="3">
    <source>
        <dbReference type="PROSITE" id="PS50887"/>
    </source>
</evidence>
<evidence type="ECO:0000259" key="2">
    <source>
        <dbReference type="PROSITE" id="PS50883"/>
    </source>
</evidence>
<dbReference type="Gene3D" id="3.20.20.450">
    <property type="entry name" value="EAL domain"/>
    <property type="match status" value="1"/>
</dbReference>
<reference evidence="4" key="1">
    <citation type="submission" date="2023-03" db="EMBL/GenBank/DDBJ databases">
        <title>Actinorhabdospora filicis NBRC 111898.</title>
        <authorList>
            <person name="Ichikawa N."/>
            <person name="Sato H."/>
            <person name="Tonouchi N."/>
        </authorList>
    </citation>
    <scope>NUCLEOTIDE SEQUENCE</scope>
    <source>
        <strain evidence="4">NBRC 111898</strain>
    </source>
</reference>
<dbReference type="Gene3D" id="3.30.450.40">
    <property type="match status" value="1"/>
</dbReference>
<dbReference type="Proteomes" id="UP001165079">
    <property type="component" value="Unassembled WGS sequence"/>
</dbReference>
<dbReference type="PANTHER" id="PTHR33121:SF71">
    <property type="entry name" value="OXYGEN SENSOR PROTEIN DOSP"/>
    <property type="match status" value="1"/>
</dbReference>
<evidence type="ECO:0000256" key="1">
    <source>
        <dbReference type="SAM" id="Phobius"/>
    </source>
</evidence>
<dbReference type="Gene3D" id="3.30.70.270">
    <property type="match status" value="1"/>
</dbReference>
<comment type="caution">
    <text evidence="4">The sequence shown here is derived from an EMBL/GenBank/DDBJ whole genome shotgun (WGS) entry which is preliminary data.</text>
</comment>